<dbReference type="PANTHER" id="PTHR43745">
    <property type="entry name" value="NITROREDUCTASE MJ1384-RELATED"/>
    <property type="match status" value="1"/>
</dbReference>
<feature type="domain" description="Nitroreductase" evidence="1">
    <location>
        <begin position="65"/>
        <end position="232"/>
    </location>
</feature>
<dbReference type="RefSeq" id="WP_054532977.1">
    <property type="nucleotide sequence ID" value="NZ_LGKP01000007.1"/>
</dbReference>
<comment type="caution">
    <text evidence="2">The sequence shown here is derived from an EMBL/GenBank/DDBJ whole genome shotgun (WGS) entry which is preliminary data.</text>
</comment>
<dbReference type="Pfam" id="PF00881">
    <property type="entry name" value="Nitroreductase"/>
    <property type="match status" value="1"/>
</dbReference>
<keyword evidence="3" id="KW-1185">Reference proteome</keyword>
<dbReference type="InterPro" id="IPR029479">
    <property type="entry name" value="Nitroreductase"/>
</dbReference>
<name>A0A0P6YKK3_9CHLR</name>
<reference evidence="2 3" key="1">
    <citation type="submission" date="2015-07" db="EMBL/GenBank/DDBJ databases">
        <title>Whole genome sequence of Herpetosiphon geysericola DSM 7119.</title>
        <authorList>
            <person name="Hemp J."/>
            <person name="Ward L.M."/>
            <person name="Pace L.A."/>
            <person name="Fischer W.W."/>
        </authorList>
    </citation>
    <scope>NUCLEOTIDE SEQUENCE [LARGE SCALE GENOMIC DNA]</scope>
    <source>
        <strain evidence="2 3">DSM 7119</strain>
    </source>
</reference>
<dbReference type="Gene3D" id="3.40.109.10">
    <property type="entry name" value="NADH Oxidase"/>
    <property type="match status" value="1"/>
</dbReference>
<dbReference type="GO" id="GO:0016491">
    <property type="term" value="F:oxidoreductase activity"/>
    <property type="evidence" value="ECO:0007669"/>
    <property type="project" value="InterPro"/>
</dbReference>
<evidence type="ECO:0000259" key="1">
    <source>
        <dbReference type="Pfam" id="PF00881"/>
    </source>
</evidence>
<dbReference type="Proteomes" id="UP000050277">
    <property type="component" value="Unassembled WGS sequence"/>
</dbReference>
<dbReference type="InterPro" id="IPR000415">
    <property type="entry name" value="Nitroreductase-like"/>
</dbReference>
<accession>A0A0P6YKK3</accession>
<dbReference type="PANTHER" id="PTHR43745:SF2">
    <property type="entry name" value="NITROREDUCTASE MJ1384-RELATED"/>
    <property type="match status" value="1"/>
</dbReference>
<dbReference type="OrthoDB" id="9801593at2"/>
<dbReference type="STRING" id="70996.SE18_03195"/>
<sequence>MSEHFFGAGVSASSYMHEWTSLQRGNPLPESSQATSNWWYDLFETKAKIGLPTAYPSQLSYQQLIDQRQSLREYAERPINLADLATFLEHASRPINSATKPLSLLAPLVLKSDDLALGGYAYNPNAHQLAVLRTADPQEPLQRYCFQREFLQAPVIVLVLSSLPNAINQAGDRGYRQALLDAGAQLQRLYIAAQRVGMIGCATGSLIQGQLARWLGFDSYQTHCLIGFAVGYPHKEQTHD</sequence>
<protein>
    <recommendedName>
        <fullName evidence="1">Nitroreductase domain-containing protein</fullName>
    </recommendedName>
</protein>
<evidence type="ECO:0000313" key="3">
    <source>
        <dbReference type="Proteomes" id="UP000050277"/>
    </source>
</evidence>
<dbReference type="EMBL" id="LGKP01000007">
    <property type="protein sequence ID" value="KPL91164.1"/>
    <property type="molecule type" value="Genomic_DNA"/>
</dbReference>
<gene>
    <name evidence="2" type="ORF">SE18_03195</name>
</gene>
<organism evidence="2 3">
    <name type="scientific">Herpetosiphon geysericola</name>
    <dbReference type="NCBI Taxonomy" id="70996"/>
    <lineage>
        <taxon>Bacteria</taxon>
        <taxon>Bacillati</taxon>
        <taxon>Chloroflexota</taxon>
        <taxon>Chloroflexia</taxon>
        <taxon>Herpetosiphonales</taxon>
        <taxon>Herpetosiphonaceae</taxon>
        <taxon>Herpetosiphon</taxon>
    </lineage>
</organism>
<proteinExistence type="predicted"/>
<dbReference type="AlphaFoldDB" id="A0A0P6YKK3"/>
<evidence type="ECO:0000313" key="2">
    <source>
        <dbReference type="EMBL" id="KPL91164.1"/>
    </source>
</evidence>
<dbReference type="InterPro" id="IPR052544">
    <property type="entry name" value="Bacteriocin_Proc_Enz"/>
</dbReference>
<dbReference type="SUPFAM" id="SSF55469">
    <property type="entry name" value="FMN-dependent nitroreductase-like"/>
    <property type="match status" value="1"/>
</dbReference>